<keyword evidence="6" id="KW-1185">Reference proteome</keyword>
<accession>A0A6J0VFS0</accession>
<dbReference type="GO" id="GO:0046872">
    <property type="term" value="F:metal ion binding"/>
    <property type="evidence" value="ECO:0007669"/>
    <property type="project" value="UniProtKB-KW"/>
</dbReference>
<evidence type="ECO:0000256" key="2">
    <source>
        <dbReference type="ARBA" id="ARBA00022525"/>
    </source>
</evidence>
<proteinExistence type="predicted"/>
<evidence type="ECO:0000256" key="1">
    <source>
        <dbReference type="ARBA" id="ARBA00004613"/>
    </source>
</evidence>
<dbReference type="SUPFAM" id="SSF56436">
    <property type="entry name" value="C-type lectin-like"/>
    <property type="match status" value="1"/>
</dbReference>
<gene>
    <name evidence="7" type="primary">LOC110090273</name>
</gene>
<evidence type="ECO:0000256" key="4">
    <source>
        <dbReference type="SAM" id="SignalP"/>
    </source>
</evidence>
<keyword evidence="2" id="KW-0964">Secreted</keyword>
<feature type="signal peptide" evidence="4">
    <location>
        <begin position="1"/>
        <end position="23"/>
    </location>
</feature>
<keyword evidence="3" id="KW-1015">Disulfide bond</keyword>
<dbReference type="InParanoid" id="A0A6J0VFS0"/>
<name>A0A6J0VFS0_9SAUR</name>
<evidence type="ECO:0000259" key="5">
    <source>
        <dbReference type="PROSITE" id="PS50041"/>
    </source>
</evidence>
<dbReference type="OrthoDB" id="441660at2759"/>
<comment type="subcellular location">
    <subcellularLocation>
        <location evidence="1">Secreted</location>
    </subcellularLocation>
</comment>
<dbReference type="PRINTS" id="PR01504">
    <property type="entry name" value="PNCREATITSAP"/>
</dbReference>
<dbReference type="SMART" id="SM00034">
    <property type="entry name" value="CLECT"/>
    <property type="match status" value="1"/>
</dbReference>
<dbReference type="PROSITE" id="PS50041">
    <property type="entry name" value="C_TYPE_LECTIN_2"/>
    <property type="match status" value="1"/>
</dbReference>
<dbReference type="InterPro" id="IPR001304">
    <property type="entry name" value="C-type_lectin-like"/>
</dbReference>
<dbReference type="InterPro" id="IPR016186">
    <property type="entry name" value="C-type_lectin-like/link_sf"/>
</dbReference>
<organism evidence="6 7">
    <name type="scientific">Pogona vitticeps</name>
    <name type="common">central bearded dragon</name>
    <dbReference type="NCBI Taxonomy" id="103695"/>
    <lineage>
        <taxon>Eukaryota</taxon>
        <taxon>Metazoa</taxon>
        <taxon>Chordata</taxon>
        <taxon>Craniata</taxon>
        <taxon>Vertebrata</taxon>
        <taxon>Euteleostomi</taxon>
        <taxon>Lepidosauria</taxon>
        <taxon>Squamata</taxon>
        <taxon>Bifurcata</taxon>
        <taxon>Unidentata</taxon>
        <taxon>Episquamata</taxon>
        <taxon>Toxicofera</taxon>
        <taxon>Iguania</taxon>
        <taxon>Acrodonta</taxon>
        <taxon>Agamidae</taxon>
        <taxon>Amphibolurinae</taxon>
        <taxon>Pogona</taxon>
    </lineage>
</organism>
<dbReference type="Pfam" id="PF00059">
    <property type="entry name" value="Lectin_C"/>
    <property type="match status" value="1"/>
</dbReference>
<sequence>MEALGIFLHSLLVIHFFLQGSEGLDCPKHWMEYEDLCFGVMESPIQWTDAEAECQIKGNGGHLASIHKDTELRILSNKIKNNHPDVQELWIGLHDSRKTDRWAWTDTNPFNFKPWSADKDKMKGKGFFCAYLSRATDFRTFHVGCCNKARAYICKSSV</sequence>
<feature type="chain" id="PRO_5046568952" evidence="4">
    <location>
        <begin position="24"/>
        <end position="158"/>
    </location>
</feature>
<dbReference type="KEGG" id="pvt:110090273"/>
<protein>
    <submittedName>
        <fullName evidence="7">C-type lectin LmsL-like</fullName>
    </submittedName>
</protein>
<keyword evidence="4" id="KW-0732">Signal</keyword>
<dbReference type="GO" id="GO:0030246">
    <property type="term" value="F:carbohydrate binding"/>
    <property type="evidence" value="ECO:0007669"/>
    <property type="project" value="UniProtKB-KW"/>
</dbReference>
<reference evidence="7" key="1">
    <citation type="submission" date="2025-08" db="UniProtKB">
        <authorList>
            <consortium name="RefSeq"/>
        </authorList>
    </citation>
    <scope>IDENTIFICATION</scope>
</reference>
<dbReference type="InterPro" id="IPR016187">
    <property type="entry name" value="CTDL_fold"/>
</dbReference>
<dbReference type="RefSeq" id="XP_020669544.2">
    <property type="nucleotide sequence ID" value="XM_020813885.2"/>
</dbReference>
<dbReference type="Gene3D" id="3.10.100.10">
    <property type="entry name" value="Mannose-Binding Protein A, subunit A"/>
    <property type="match status" value="1"/>
</dbReference>
<dbReference type="GeneID" id="110090273"/>
<dbReference type="Proteomes" id="UP001652642">
    <property type="component" value="Chromosome 5"/>
</dbReference>
<dbReference type="AlphaFoldDB" id="A0A6J0VFS0"/>
<evidence type="ECO:0000313" key="7">
    <source>
        <dbReference type="RefSeq" id="XP_020669544.2"/>
    </source>
</evidence>
<dbReference type="InterPro" id="IPR050111">
    <property type="entry name" value="C-type_lectin/snaclec_domain"/>
</dbReference>
<dbReference type="GO" id="GO:0005576">
    <property type="term" value="C:extracellular region"/>
    <property type="evidence" value="ECO:0007669"/>
    <property type="project" value="UniProtKB-SubCell"/>
</dbReference>
<feature type="domain" description="C-type lectin" evidence="5">
    <location>
        <begin position="33"/>
        <end position="155"/>
    </location>
</feature>
<evidence type="ECO:0000256" key="3">
    <source>
        <dbReference type="ARBA" id="ARBA00023157"/>
    </source>
</evidence>
<dbReference type="PANTHER" id="PTHR22803">
    <property type="entry name" value="MANNOSE, PHOSPHOLIPASE, LECTIN RECEPTOR RELATED"/>
    <property type="match status" value="1"/>
</dbReference>
<evidence type="ECO:0000313" key="6">
    <source>
        <dbReference type="Proteomes" id="UP001652642"/>
    </source>
</evidence>